<evidence type="ECO:0000259" key="5">
    <source>
        <dbReference type="PROSITE" id="PS50966"/>
    </source>
</evidence>
<dbReference type="AlphaFoldDB" id="A0AA38T4M6"/>
<dbReference type="PANTHER" id="PTHR47718:SF12">
    <property type="entry name" value="PROTEIN FAR1-RELATED SEQUENCE"/>
    <property type="match status" value="1"/>
</dbReference>
<dbReference type="PROSITE" id="PS50966">
    <property type="entry name" value="ZF_SWIM"/>
    <property type="match status" value="1"/>
</dbReference>
<dbReference type="InterPro" id="IPR006564">
    <property type="entry name" value="Znf_PMZ"/>
</dbReference>
<sequence>MNPADSSTQIDMHELISFDSSNCKGDCIEYVEEFDSLVDGELNGDEQCYDKVVDGTDSDGEPNLHPSDEEVVVPMTDEPVYMMEESPGGTKYYMPLVDDSVRPKIGDVYESVDLAEKTYRRYAVVAGFDVRLSNKKENKDGKVTARYYVCSKQGNPPNKMYDSLDAKPDHRRQRNSNIKRSGCFSCFKVHYVKEKCRYELYKFVEKHNHMLFDRHEMALYRAKRGLTYADQRNVFYGSTCKCNEKELLNIFWADETMRMNYREFGDCISFDAMFRTNQHAMVFVPFVAIDNHKRSVVVGAALMHSEKVPDYTWVLRAFLKAHGSEPTFVITDQCPSMKQAIPIVFPSSVHRLCMWHITKKVKAKIVVHMTKTTNFVPDFNKIVWDVHMDPADFEYRWNKLMNEYGLSGDSWFTDLYTIRDSWIPAYFKDKPMSGLMKTTSRSESINAFFNLQRSMHCNDEVKTKHTVPRMVLPRRIEAHAAKVYTRRIFFEFQKEIAKAVWYCGLEDIEKVDGKKIYVITHKNKESSVKTQYKDKSDGTITCSCNFFSRNGILCRHALKVLINDGCDSIPDMYILRRWRRDLIPPQWMPARARYGEIDLDIERLLGSAFVIFERMVDKVRNEKLLLEKFVDKLTSMDDELDVVVPVKSTADRNNETIQELMGVSDPDDVSIFAPSGIRNKGCGRGKRLVGVRDKAVEKAKKPKRMCRTCQKEVSQDSRNCPKRCI</sequence>
<evidence type="ECO:0000313" key="6">
    <source>
        <dbReference type="EMBL" id="KAJ9547351.1"/>
    </source>
</evidence>
<dbReference type="EMBL" id="JARYMX010000005">
    <property type="protein sequence ID" value="KAJ9547351.1"/>
    <property type="molecule type" value="Genomic_DNA"/>
</dbReference>
<evidence type="ECO:0000256" key="2">
    <source>
        <dbReference type="ARBA" id="ARBA00022771"/>
    </source>
</evidence>
<evidence type="ECO:0000256" key="4">
    <source>
        <dbReference type="PROSITE-ProRule" id="PRU00325"/>
    </source>
</evidence>
<keyword evidence="1" id="KW-0479">Metal-binding</keyword>
<accession>A0AA38T4M6</accession>
<dbReference type="SMART" id="SM00575">
    <property type="entry name" value="ZnF_PMZ"/>
    <property type="match status" value="1"/>
</dbReference>
<dbReference type="Pfam" id="PF04434">
    <property type="entry name" value="SWIM"/>
    <property type="match status" value="1"/>
</dbReference>
<protein>
    <recommendedName>
        <fullName evidence="5">SWIM-type domain-containing protein</fullName>
    </recommendedName>
</protein>
<keyword evidence="2 4" id="KW-0863">Zinc-finger</keyword>
<dbReference type="PANTHER" id="PTHR47718">
    <property type="entry name" value="OS01G0519700 PROTEIN"/>
    <property type="match status" value="1"/>
</dbReference>
<evidence type="ECO:0000313" key="7">
    <source>
        <dbReference type="Proteomes" id="UP001172457"/>
    </source>
</evidence>
<dbReference type="InterPro" id="IPR004330">
    <property type="entry name" value="FAR1_DNA_bnd_dom"/>
</dbReference>
<reference evidence="6" key="1">
    <citation type="submission" date="2023-03" db="EMBL/GenBank/DDBJ databases">
        <title>Chromosome-scale reference genome and RAD-based genetic map of yellow starthistle (Centaurea solstitialis) reveal putative structural variation and QTLs associated with invader traits.</title>
        <authorList>
            <person name="Reatini B."/>
            <person name="Cang F.A."/>
            <person name="Jiang Q."/>
            <person name="Mckibben M.T.W."/>
            <person name="Barker M.S."/>
            <person name="Rieseberg L.H."/>
            <person name="Dlugosch K.M."/>
        </authorList>
    </citation>
    <scope>NUCLEOTIDE SEQUENCE</scope>
    <source>
        <strain evidence="6">CAN-66</strain>
        <tissue evidence="6">Leaf</tissue>
    </source>
</reference>
<name>A0AA38T4M6_9ASTR</name>
<comment type="caution">
    <text evidence="6">The sequence shown here is derived from an EMBL/GenBank/DDBJ whole genome shotgun (WGS) entry which is preliminary data.</text>
</comment>
<feature type="domain" description="SWIM-type" evidence="5">
    <location>
        <begin position="517"/>
        <end position="565"/>
    </location>
</feature>
<keyword evidence="3" id="KW-0862">Zinc</keyword>
<keyword evidence="7" id="KW-1185">Reference proteome</keyword>
<evidence type="ECO:0000256" key="1">
    <source>
        <dbReference type="ARBA" id="ARBA00022723"/>
    </source>
</evidence>
<dbReference type="Proteomes" id="UP001172457">
    <property type="component" value="Chromosome 5"/>
</dbReference>
<dbReference type="GO" id="GO:0008270">
    <property type="term" value="F:zinc ion binding"/>
    <property type="evidence" value="ECO:0007669"/>
    <property type="project" value="UniProtKB-KW"/>
</dbReference>
<dbReference type="Pfam" id="PF03101">
    <property type="entry name" value="FAR1"/>
    <property type="match status" value="1"/>
</dbReference>
<dbReference type="InterPro" id="IPR007527">
    <property type="entry name" value="Znf_SWIM"/>
</dbReference>
<dbReference type="Pfam" id="PF10551">
    <property type="entry name" value="MULE"/>
    <property type="match status" value="1"/>
</dbReference>
<organism evidence="6 7">
    <name type="scientific">Centaurea solstitialis</name>
    <name type="common">yellow star-thistle</name>
    <dbReference type="NCBI Taxonomy" id="347529"/>
    <lineage>
        <taxon>Eukaryota</taxon>
        <taxon>Viridiplantae</taxon>
        <taxon>Streptophyta</taxon>
        <taxon>Embryophyta</taxon>
        <taxon>Tracheophyta</taxon>
        <taxon>Spermatophyta</taxon>
        <taxon>Magnoliopsida</taxon>
        <taxon>eudicotyledons</taxon>
        <taxon>Gunneridae</taxon>
        <taxon>Pentapetalae</taxon>
        <taxon>asterids</taxon>
        <taxon>campanulids</taxon>
        <taxon>Asterales</taxon>
        <taxon>Asteraceae</taxon>
        <taxon>Carduoideae</taxon>
        <taxon>Cardueae</taxon>
        <taxon>Centaureinae</taxon>
        <taxon>Centaurea</taxon>
    </lineage>
</organism>
<gene>
    <name evidence="6" type="ORF">OSB04_019894</name>
</gene>
<evidence type="ECO:0000256" key="3">
    <source>
        <dbReference type="ARBA" id="ARBA00022833"/>
    </source>
</evidence>
<dbReference type="InterPro" id="IPR018289">
    <property type="entry name" value="MULE_transposase_dom"/>
</dbReference>
<proteinExistence type="predicted"/>